<name>A0A6V7Y8A7_MELEN</name>
<dbReference type="Gene3D" id="3.30.70.270">
    <property type="match status" value="1"/>
</dbReference>
<evidence type="ECO:0000259" key="1">
    <source>
        <dbReference type="Pfam" id="PF00078"/>
    </source>
</evidence>
<dbReference type="SUPFAM" id="SSF56672">
    <property type="entry name" value="DNA/RNA polymerases"/>
    <property type="match status" value="1"/>
</dbReference>
<organism evidence="2 3">
    <name type="scientific">Meloidogyne enterolobii</name>
    <name type="common">Root-knot nematode worm</name>
    <name type="synonym">Meloidogyne mayaguensis</name>
    <dbReference type="NCBI Taxonomy" id="390850"/>
    <lineage>
        <taxon>Eukaryota</taxon>
        <taxon>Metazoa</taxon>
        <taxon>Ecdysozoa</taxon>
        <taxon>Nematoda</taxon>
        <taxon>Chromadorea</taxon>
        <taxon>Rhabditida</taxon>
        <taxon>Tylenchina</taxon>
        <taxon>Tylenchomorpha</taxon>
        <taxon>Tylenchoidea</taxon>
        <taxon>Meloidogynidae</taxon>
        <taxon>Meloidogyninae</taxon>
        <taxon>Meloidogyne</taxon>
    </lineage>
</organism>
<feature type="domain" description="Reverse transcriptase" evidence="1">
    <location>
        <begin position="77"/>
        <end position="225"/>
    </location>
</feature>
<dbReference type="AlphaFoldDB" id="A0A6V7Y8A7"/>
<dbReference type="PANTHER" id="PTHR47331">
    <property type="entry name" value="PHD-TYPE DOMAIN-CONTAINING PROTEIN"/>
    <property type="match status" value="1"/>
</dbReference>
<proteinExistence type="predicted"/>
<dbReference type="Gene3D" id="3.10.10.10">
    <property type="entry name" value="HIV Type 1 Reverse Transcriptase, subunit A, domain 1"/>
    <property type="match status" value="1"/>
</dbReference>
<dbReference type="EMBL" id="CAJEWN010003540">
    <property type="protein sequence ID" value="CAD2207939.1"/>
    <property type="molecule type" value="Genomic_DNA"/>
</dbReference>
<evidence type="ECO:0000313" key="2">
    <source>
        <dbReference type="EMBL" id="CAD2207939.1"/>
    </source>
</evidence>
<dbReference type="Proteomes" id="UP000580250">
    <property type="component" value="Unassembled WGS sequence"/>
</dbReference>
<accession>A0A6V7Y8A7</accession>
<dbReference type="Pfam" id="PF05380">
    <property type="entry name" value="Peptidase_A17"/>
    <property type="match status" value="1"/>
</dbReference>
<reference evidence="2 3" key="1">
    <citation type="submission" date="2020-08" db="EMBL/GenBank/DDBJ databases">
        <authorList>
            <person name="Koutsovoulos G."/>
            <person name="Danchin GJ E."/>
        </authorList>
    </citation>
    <scope>NUCLEOTIDE SEQUENCE [LARGE SCALE GENOMIC DNA]</scope>
</reference>
<sequence length="316" mass="36796">MKEQLELKMIEIAPRSTQEIIHYLPHQPVFKSSSSFTKLRVVFDAGSGKTPLNNELLRGAVLLPQLPGIIIRTFLFNHLVIADIAKAFLQIQLRTQDRDVTRFLWLKDIQLPPENQNLVCYRFTRVLFGVISSPFLLIATILHHLETIDHPLSEEIKSNLYMDNIILGAKNEREVKEKYLEMIKIFEKASMKIREFCTSPREYNQLFEEADKHPGIEKGNIKFLGINWQIEKDKYSQKLPGKSYSSMNKRELLSLIHSNFDPLGLIGPTLLPAKLLYQKVCNRNIDWNGPLEEDELEEINRIIEDWGEQEFIRPRN</sequence>
<comment type="caution">
    <text evidence="2">The sequence shown here is derived from an EMBL/GenBank/DDBJ whole genome shotgun (WGS) entry which is preliminary data.</text>
</comment>
<dbReference type="OrthoDB" id="5920525at2759"/>
<dbReference type="Pfam" id="PF00078">
    <property type="entry name" value="RVT_1"/>
    <property type="match status" value="1"/>
</dbReference>
<dbReference type="InterPro" id="IPR043502">
    <property type="entry name" value="DNA/RNA_pol_sf"/>
</dbReference>
<dbReference type="InterPro" id="IPR008042">
    <property type="entry name" value="Retrotrans_Pao"/>
</dbReference>
<dbReference type="InterPro" id="IPR043128">
    <property type="entry name" value="Rev_trsase/Diguanyl_cyclase"/>
</dbReference>
<gene>
    <name evidence="2" type="ORF">MENT_LOCUS61923</name>
</gene>
<protein>
    <recommendedName>
        <fullName evidence="1">Reverse transcriptase domain-containing protein</fullName>
    </recommendedName>
</protein>
<dbReference type="InterPro" id="IPR000477">
    <property type="entry name" value="RT_dom"/>
</dbReference>
<evidence type="ECO:0000313" key="3">
    <source>
        <dbReference type="Proteomes" id="UP000580250"/>
    </source>
</evidence>